<evidence type="ECO:0000313" key="2">
    <source>
        <dbReference type="EMBL" id="NIJ12115.1"/>
    </source>
</evidence>
<name>A0A7X5ZR97_9PSEU</name>
<dbReference type="EMBL" id="JAAOYM010000001">
    <property type="protein sequence ID" value="NIJ12115.1"/>
    <property type="molecule type" value="Genomic_DNA"/>
</dbReference>
<dbReference type="AlphaFoldDB" id="A0A7X5ZR97"/>
<keyword evidence="3" id="KW-1185">Reference proteome</keyword>
<sequence length="401" mass="43952">MTTEPPRRIPPVRRGSRDERRDATVRALAAGDQAYCAYCGAPLPPLPPKGGRPSAYCPAGPDRYGSWGARTITCAMLDEHREIWITVYGADQPMTELDVHTLDERLTAAQAVLDPVRAEIAALHNHATGELAAALAARQAAEEQRDHAVANAEAAHTERDHATAEAEQAREQAAHAREQQSAAEKQASEALAERDHALAARDAAHREAEVARADRQRALDQAAAAQQRIAELQDNLAGERATALERLDQLRREEEQAKAELRTTLTEQWEQRLAAQAEQFTRRQHEVQTVADQRITDLTERLTRSTEHYAASLAPLHDQLAALRSEVAERSSAAATAADQLAELRHHLGQLLDTTIDPATDLTTDEGPLRQRLRTLLDTSAAPSGTHKRTLEQAAQDRSVG</sequence>
<gene>
    <name evidence="2" type="ORF">FHU38_002459</name>
</gene>
<feature type="region of interest" description="Disordered" evidence="1">
    <location>
        <begin position="377"/>
        <end position="401"/>
    </location>
</feature>
<feature type="compositionally biased region" description="Basic and acidic residues" evidence="1">
    <location>
        <begin position="155"/>
        <end position="178"/>
    </location>
</feature>
<feature type="compositionally biased region" description="Low complexity" evidence="1">
    <location>
        <begin position="179"/>
        <end position="190"/>
    </location>
</feature>
<protein>
    <submittedName>
        <fullName evidence="2">Chromosome segregation ATPase</fullName>
    </submittedName>
</protein>
<proteinExistence type="predicted"/>
<comment type="caution">
    <text evidence="2">The sequence shown here is derived from an EMBL/GenBank/DDBJ whole genome shotgun (WGS) entry which is preliminary data.</text>
</comment>
<evidence type="ECO:0000256" key="1">
    <source>
        <dbReference type="SAM" id="MobiDB-lite"/>
    </source>
</evidence>
<reference evidence="2 3" key="1">
    <citation type="submission" date="2020-03" db="EMBL/GenBank/DDBJ databases">
        <title>Sequencing the genomes of 1000 actinobacteria strains.</title>
        <authorList>
            <person name="Klenk H.-P."/>
        </authorList>
    </citation>
    <scope>NUCLEOTIDE SEQUENCE [LARGE SCALE GENOMIC DNA]</scope>
    <source>
        <strain evidence="2 3">DSM 45685</strain>
    </source>
</reference>
<dbReference type="Proteomes" id="UP000545493">
    <property type="component" value="Unassembled WGS sequence"/>
</dbReference>
<accession>A0A7X5ZR97</accession>
<evidence type="ECO:0000313" key="3">
    <source>
        <dbReference type="Proteomes" id="UP000545493"/>
    </source>
</evidence>
<organism evidence="2 3">
    <name type="scientific">Saccharomonospora amisosensis</name>
    <dbReference type="NCBI Taxonomy" id="1128677"/>
    <lineage>
        <taxon>Bacteria</taxon>
        <taxon>Bacillati</taxon>
        <taxon>Actinomycetota</taxon>
        <taxon>Actinomycetes</taxon>
        <taxon>Pseudonocardiales</taxon>
        <taxon>Pseudonocardiaceae</taxon>
        <taxon>Saccharomonospora</taxon>
    </lineage>
</organism>
<dbReference type="RefSeq" id="WP_208415645.1">
    <property type="nucleotide sequence ID" value="NZ_JAAOYM010000001.1"/>
</dbReference>
<feature type="region of interest" description="Disordered" evidence="1">
    <location>
        <begin position="138"/>
        <end position="193"/>
    </location>
</feature>
<feature type="region of interest" description="Disordered" evidence="1">
    <location>
        <begin position="1"/>
        <end position="22"/>
    </location>
</feature>